<feature type="transmembrane region" description="Helical" evidence="1">
    <location>
        <begin position="131"/>
        <end position="149"/>
    </location>
</feature>
<dbReference type="AlphaFoldDB" id="A0AAX6NEG7"/>
<feature type="transmembrane region" description="Helical" evidence="1">
    <location>
        <begin position="65"/>
        <end position="85"/>
    </location>
</feature>
<keyword evidence="1" id="KW-0472">Membrane</keyword>
<evidence type="ECO:0000313" key="3">
    <source>
        <dbReference type="Proteomes" id="UP001269400"/>
    </source>
</evidence>
<dbReference type="RefSeq" id="WP_316911266.1">
    <property type="nucleotide sequence ID" value="NZ_JAPTGD010000002.1"/>
</dbReference>
<evidence type="ECO:0000313" key="2">
    <source>
        <dbReference type="EMBL" id="MDU9694050.1"/>
    </source>
</evidence>
<dbReference type="Proteomes" id="UP001269400">
    <property type="component" value="Unassembled WGS sequence"/>
</dbReference>
<accession>A0AAX6NEG7</accession>
<feature type="transmembrane region" description="Helical" evidence="1">
    <location>
        <begin position="106"/>
        <end position="125"/>
    </location>
</feature>
<sequence>MFSIKNFLSSKIGNAIIAVIIITTIIAASYLPFLGIQGWIGILERHHLGGIIKIDDIGSNVAKAIYIHLMLLSAYIVTVVLEMILTFLKKRNITNLSLTSQKVVSFILLVFFSSLLTKVVILNLFQKVHCSSILLLVAFFTYYSFLFSFKDTYRKQEAFV</sequence>
<name>A0AAX6NEG7_PRIAR</name>
<proteinExistence type="predicted"/>
<gene>
    <name evidence="2" type="ORF">O0Q50_22980</name>
</gene>
<evidence type="ECO:0000256" key="1">
    <source>
        <dbReference type="SAM" id="Phobius"/>
    </source>
</evidence>
<protein>
    <submittedName>
        <fullName evidence="2">Uncharacterized protein</fullName>
    </submittedName>
</protein>
<keyword evidence="1" id="KW-1133">Transmembrane helix</keyword>
<feature type="transmembrane region" description="Helical" evidence="1">
    <location>
        <begin position="12"/>
        <end position="33"/>
    </location>
</feature>
<comment type="caution">
    <text evidence="2">The sequence shown here is derived from an EMBL/GenBank/DDBJ whole genome shotgun (WGS) entry which is preliminary data.</text>
</comment>
<keyword evidence="1" id="KW-0812">Transmembrane</keyword>
<dbReference type="EMBL" id="JAPTGD010000002">
    <property type="protein sequence ID" value="MDU9694050.1"/>
    <property type="molecule type" value="Genomic_DNA"/>
</dbReference>
<reference evidence="2" key="2">
    <citation type="submission" date="2022-12" db="EMBL/GenBank/DDBJ databases">
        <authorList>
            <person name="Dechsakulwatana C."/>
            <person name="Rungsihiranrut A."/>
            <person name="Muangchinda C."/>
            <person name="Ningthoujam R."/>
            <person name="Klankeo P."/>
            <person name="Pinyakong O."/>
        </authorList>
    </citation>
    <scope>NUCLEOTIDE SEQUENCE</scope>
    <source>
        <strain evidence="2">TL01-2</strain>
    </source>
</reference>
<organism evidence="2 3">
    <name type="scientific">Priestia aryabhattai</name>
    <name type="common">Bacillus aryabhattai</name>
    <dbReference type="NCBI Taxonomy" id="412384"/>
    <lineage>
        <taxon>Bacteria</taxon>
        <taxon>Bacillati</taxon>
        <taxon>Bacillota</taxon>
        <taxon>Bacilli</taxon>
        <taxon>Bacillales</taxon>
        <taxon>Bacillaceae</taxon>
        <taxon>Priestia</taxon>
    </lineage>
</organism>
<reference evidence="2" key="1">
    <citation type="journal article" date="2022" name="J Environ Chem Eng">
        <title>Biodegradation of petroleum oil using a constructed nonpathogenic and heavy metal-tolerant bacterial consortium isolated from marine sponges.</title>
        <authorList>
            <person name="Dechsakulwatana C."/>
            <person name="Rungsihiranrut A."/>
            <person name="Muangchinda C."/>
            <person name="Ningthoujam R."/>
            <person name="Klankeo P."/>
            <person name="Pinyakong O."/>
        </authorList>
    </citation>
    <scope>NUCLEOTIDE SEQUENCE</scope>
    <source>
        <strain evidence="2">TL01-2</strain>
    </source>
</reference>